<dbReference type="eggNOG" id="COG0745">
    <property type="taxonomic scope" value="Bacteria"/>
</dbReference>
<feature type="domain" description="Response regulatory" evidence="5">
    <location>
        <begin position="4"/>
        <end position="120"/>
    </location>
</feature>
<dbReference type="AlphaFoldDB" id="K4LCS9"/>
<organism evidence="6 7">
    <name type="scientific">Thermacetogenium phaeum (strain ATCC BAA-254 / DSM 26808 / PB)</name>
    <dbReference type="NCBI Taxonomy" id="1089553"/>
    <lineage>
        <taxon>Bacteria</taxon>
        <taxon>Bacillati</taxon>
        <taxon>Bacillota</taxon>
        <taxon>Clostridia</taxon>
        <taxon>Thermoanaerobacterales</taxon>
        <taxon>Thermoanaerobacteraceae</taxon>
        <taxon>Thermacetogenium</taxon>
    </lineage>
</organism>
<comment type="function">
    <text evidence="3">May play the central regulatory role in sporulation. It may be an element of the effector pathway responsible for the activation of sporulation genes in response to nutritional stress. Spo0A may act in concert with spo0H (a sigma factor) to control the expression of some genes that are critical to the sporulation process.</text>
</comment>
<evidence type="ECO:0000256" key="4">
    <source>
        <dbReference type="PROSITE-ProRule" id="PRU00169"/>
    </source>
</evidence>
<dbReference type="EMBL" id="CP003732">
    <property type="protein sequence ID" value="AFV10746.1"/>
    <property type="molecule type" value="Genomic_DNA"/>
</dbReference>
<evidence type="ECO:0000313" key="7">
    <source>
        <dbReference type="Proteomes" id="UP000000467"/>
    </source>
</evidence>
<dbReference type="OrthoDB" id="9790669at2"/>
<dbReference type="SMART" id="SM00448">
    <property type="entry name" value="REC"/>
    <property type="match status" value="1"/>
</dbReference>
<protein>
    <recommendedName>
        <fullName evidence="1">Stage 0 sporulation protein A homolog</fullName>
    </recommendedName>
</protein>
<dbReference type="PANTHER" id="PTHR44591:SF25">
    <property type="entry name" value="CHEMOTAXIS TWO-COMPONENT RESPONSE REGULATOR"/>
    <property type="match status" value="1"/>
</dbReference>
<feature type="modified residue" description="4-aspartylphosphate" evidence="4">
    <location>
        <position position="53"/>
    </location>
</feature>
<dbReference type="RefSeq" id="WP_015049664.1">
    <property type="nucleotide sequence ID" value="NC_018870.1"/>
</dbReference>
<dbReference type="InterPro" id="IPR011006">
    <property type="entry name" value="CheY-like_superfamily"/>
</dbReference>
<dbReference type="PROSITE" id="PS50110">
    <property type="entry name" value="RESPONSE_REGULATORY"/>
    <property type="match status" value="1"/>
</dbReference>
<dbReference type="Proteomes" id="UP000000467">
    <property type="component" value="Chromosome"/>
</dbReference>
<keyword evidence="2 4" id="KW-0597">Phosphoprotein</keyword>
<dbReference type="InterPro" id="IPR001789">
    <property type="entry name" value="Sig_transdc_resp-reg_receiver"/>
</dbReference>
<dbReference type="SUPFAM" id="SSF52172">
    <property type="entry name" value="CheY-like"/>
    <property type="match status" value="1"/>
</dbReference>
<dbReference type="Pfam" id="PF00072">
    <property type="entry name" value="Response_reg"/>
    <property type="match status" value="1"/>
</dbReference>
<accession>K4LCS9</accession>
<dbReference type="HOGENOM" id="CLU_000445_69_17_9"/>
<dbReference type="CDD" id="cd00156">
    <property type="entry name" value="REC"/>
    <property type="match status" value="1"/>
</dbReference>
<dbReference type="GO" id="GO:0000160">
    <property type="term" value="P:phosphorelay signal transduction system"/>
    <property type="evidence" value="ECO:0007669"/>
    <property type="project" value="InterPro"/>
</dbReference>
<dbReference type="InterPro" id="IPR050595">
    <property type="entry name" value="Bact_response_regulator"/>
</dbReference>
<dbReference type="PANTHER" id="PTHR44591">
    <property type="entry name" value="STRESS RESPONSE REGULATOR PROTEIN 1"/>
    <property type="match status" value="1"/>
</dbReference>
<evidence type="ECO:0000256" key="3">
    <source>
        <dbReference type="ARBA" id="ARBA00024867"/>
    </source>
</evidence>
<name>K4LCS9_THEPS</name>
<dbReference type="Gene3D" id="3.40.50.2300">
    <property type="match status" value="1"/>
</dbReference>
<evidence type="ECO:0000313" key="6">
    <source>
        <dbReference type="EMBL" id="AFV10746.1"/>
    </source>
</evidence>
<keyword evidence="7" id="KW-1185">Reference proteome</keyword>
<dbReference type="KEGG" id="tpz:Tph_c05080"/>
<dbReference type="STRING" id="1089553.Tph_c05080"/>
<evidence type="ECO:0000256" key="1">
    <source>
        <dbReference type="ARBA" id="ARBA00018672"/>
    </source>
</evidence>
<proteinExistence type="predicted"/>
<sequence length="127" mass="13896">MGKKILVIDDSSTVRSYYRKLLEANGFIVTEALNAYEGIEKALEEEFDLYLVDINMPKGTGVDFLREVRSNPELVAVPAAVISAEREEKDVELSLSAGANVHFAKPLKPETLLEIGRILTGEVATSG</sequence>
<gene>
    <name evidence="6" type="primary">cheY1</name>
    <name evidence="6" type="ordered locus">Tph_c05080</name>
</gene>
<evidence type="ECO:0000259" key="5">
    <source>
        <dbReference type="PROSITE" id="PS50110"/>
    </source>
</evidence>
<reference evidence="6 7" key="1">
    <citation type="journal article" date="2012" name="BMC Genomics">
        <title>Genome-guided analysis of physiological and morphological traits of the fermentative acetate oxidizer Thermacetogenium phaeum.</title>
        <authorList>
            <person name="Oehler D."/>
            <person name="Poehlein A."/>
            <person name="Leimbach A."/>
            <person name="Muller N."/>
            <person name="Daniel R."/>
            <person name="Gottschalk G."/>
            <person name="Schink B."/>
        </authorList>
    </citation>
    <scope>NUCLEOTIDE SEQUENCE [LARGE SCALE GENOMIC DNA]</scope>
    <source>
        <strain evidence="7">ATCC BAA-254 / DSM 26808 / PB</strain>
    </source>
</reference>
<evidence type="ECO:0000256" key="2">
    <source>
        <dbReference type="ARBA" id="ARBA00022553"/>
    </source>
</evidence>